<dbReference type="Proteomes" id="UP000007431">
    <property type="component" value="Unassembled WGS sequence"/>
</dbReference>
<evidence type="ECO:0000313" key="2">
    <source>
        <dbReference type="EMBL" id="EFI99131.1"/>
    </source>
</evidence>
<dbReference type="VEuPathDB" id="FungiDB:SCHCODRAFT_02616525"/>
<evidence type="ECO:0000313" key="3">
    <source>
        <dbReference type="Proteomes" id="UP000007431"/>
    </source>
</evidence>
<accession>D8PXS9</accession>
<dbReference type="InParanoid" id="D8PXS9"/>
<organism evidence="3">
    <name type="scientific">Schizophyllum commune (strain H4-8 / FGSC 9210)</name>
    <name type="common">Split gill fungus</name>
    <dbReference type="NCBI Taxonomy" id="578458"/>
    <lineage>
        <taxon>Eukaryota</taxon>
        <taxon>Fungi</taxon>
        <taxon>Dikarya</taxon>
        <taxon>Basidiomycota</taxon>
        <taxon>Agaricomycotina</taxon>
        <taxon>Agaricomycetes</taxon>
        <taxon>Agaricomycetidae</taxon>
        <taxon>Agaricales</taxon>
        <taxon>Schizophyllaceae</taxon>
        <taxon>Schizophyllum</taxon>
    </lineage>
</organism>
<feature type="compositionally biased region" description="Basic and acidic residues" evidence="1">
    <location>
        <begin position="1"/>
        <end position="11"/>
    </location>
</feature>
<gene>
    <name evidence="2" type="ORF">SCHCODRAFT_84867</name>
</gene>
<dbReference type="EMBL" id="GL377304">
    <property type="protein sequence ID" value="EFI99131.1"/>
    <property type="molecule type" value="Genomic_DNA"/>
</dbReference>
<feature type="compositionally biased region" description="Basic and acidic residues" evidence="1">
    <location>
        <begin position="31"/>
        <end position="45"/>
    </location>
</feature>
<dbReference type="HOGENOM" id="CLU_634852_0_0_1"/>
<dbReference type="RefSeq" id="XP_003034034.1">
    <property type="nucleotide sequence ID" value="XM_003033988.1"/>
</dbReference>
<sequence length="432" mass="47066">MLVPSHHDPSGRSKRTTARNLRASAPLAQRPARDSLEDTGHERRFGSAAAEVQRARETPPIDLNPASRSASPSLVDEPQSGKTTLDTKLDRVAGLLESVLATVITIQDQSPPNSVIYPEHVITVVSSLARRILPGLRKVPNHQTGPTHELDTPQQTNSSPTTLMTTSERVASASIPSHYEGERITPVSALSDQPMAAAARRGSPPPAMIHDTAPVPPHLTTTPSPPITPAARTLPPERFLVLWPGKGPGPAGLNCSPAELINLLNKLYPEGCPTEKRFGGLKWTAAGHLAIYIRPPYTVSQLLRTEHARRTIQTIVKINCHEKVELTCTESEGRWEHVVLNGMPAQGVTTDAFNKELTIALGDEAPHLRRATVMCADIASAEHTSIRLSFVDPTSAERILRGGIYFRGQHIRTSKYRPRRRHSPLTTSPTYS</sequence>
<feature type="region of interest" description="Disordered" evidence="1">
    <location>
        <begin position="186"/>
        <end position="208"/>
    </location>
</feature>
<feature type="region of interest" description="Disordered" evidence="1">
    <location>
        <begin position="1"/>
        <end position="83"/>
    </location>
</feature>
<dbReference type="GeneID" id="9586596"/>
<name>D8PXS9_SCHCM</name>
<feature type="region of interest" description="Disordered" evidence="1">
    <location>
        <begin position="137"/>
        <end position="161"/>
    </location>
</feature>
<keyword evidence="3" id="KW-1185">Reference proteome</keyword>
<feature type="compositionally biased region" description="Polar residues" evidence="1">
    <location>
        <begin position="141"/>
        <end position="161"/>
    </location>
</feature>
<evidence type="ECO:0000256" key="1">
    <source>
        <dbReference type="SAM" id="MobiDB-lite"/>
    </source>
</evidence>
<dbReference type="AlphaFoldDB" id="D8PXS9"/>
<reference evidence="2 3" key="1">
    <citation type="journal article" date="2010" name="Nat. Biotechnol.">
        <title>Genome sequence of the model mushroom Schizophyllum commune.</title>
        <authorList>
            <person name="Ohm R.A."/>
            <person name="de Jong J.F."/>
            <person name="Lugones L.G."/>
            <person name="Aerts A."/>
            <person name="Kothe E."/>
            <person name="Stajich J.E."/>
            <person name="de Vries R.P."/>
            <person name="Record E."/>
            <person name="Levasseur A."/>
            <person name="Baker S.E."/>
            <person name="Bartholomew K.A."/>
            <person name="Coutinho P.M."/>
            <person name="Erdmann S."/>
            <person name="Fowler T.J."/>
            <person name="Gathman A.C."/>
            <person name="Lombard V."/>
            <person name="Henrissat B."/>
            <person name="Knabe N."/>
            <person name="Kuees U."/>
            <person name="Lilly W.W."/>
            <person name="Lindquist E."/>
            <person name="Lucas S."/>
            <person name="Magnuson J.K."/>
            <person name="Piumi F."/>
            <person name="Raudaskoski M."/>
            <person name="Salamov A."/>
            <person name="Schmutz J."/>
            <person name="Schwarze F.W.M.R."/>
            <person name="vanKuyk P.A."/>
            <person name="Horton J.S."/>
            <person name="Grigoriev I.V."/>
            <person name="Woesten H.A.B."/>
        </authorList>
    </citation>
    <scope>NUCLEOTIDE SEQUENCE [LARGE SCALE GENOMIC DNA]</scope>
    <source>
        <strain evidence="3">H4-8 / FGSC 9210</strain>
    </source>
</reference>
<dbReference type="OMA" id="GMHRITH"/>
<protein>
    <submittedName>
        <fullName evidence="2">Expressed protein</fullName>
    </submittedName>
</protein>
<dbReference type="KEGG" id="scm:SCHCO_02616525"/>
<proteinExistence type="predicted"/>